<evidence type="ECO:0000256" key="1">
    <source>
        <dbReference type="SAM" id="Phobius"/>
    </source>
</evidence>
<feature type="transmembrane region" description="Helical" evidence="1">
    <location>
        <begin position="72"/>
        <end position="98"/>
    </location>
</feature>
<dbReference type="EMBL" id="JAGKQQ010000001">
    <property type="protein sequence ID" value="MBP3956472.1"/>
    <property type="molecule type" value="Genomic_DNA"/>
</dbReference>
<gene>
    <name evidence="2" type="ORF">J8F10_14420</name>
</gene>
<keyword evidence="1" id="KW-0472">Membrane</keyword>
<keyword evidence="1" id="KW-1133">Transmembrane helix</keyword>
<dbReference type="Proteomes" id="UP000676565">
    <property type="component" value="Unassembled WGS sequence"/>
</dbReference>
<sequence>MAYSTNDLLVILNRQVGDVRGILRTLTPLVGRISGQLKDMKAGGPGAPPGPKKRAPSFFSQLQYGLKSTLKAIGTISAVVAGIIGAVTALPLALASIVKVAASFVRALNPYLVEQYEREVQNLRATIGYGLVPIVQYATKAVRDWAGILLPSIQMLRPLVERISAAVSGVFLGAVRTVARVMEGFAKVLTPLVGTIESNMAAWGALLEVIASVVAVAVEFGGAIQLWVTLSNSYADGLKRLITAVTILTARLIGALGGADALKKFRDSLGDAIESRKNPKRGLLAAPTDAGVSGIEDIARKMSERAFAATAGAGNTQKSETEFLEDIFKTVGEIQKEPIKNLPQIISDGVRDGIRAAAAAEFQRSPAGQGLAFVRDESAGLGDKALTAVGDLYRDGRAWFNRRTHTALGGN</sequence>
<evidence type="ECO:0000313" key="3">
    <source>
        <dbReference type="Proteomes" id="UP000676565"/>
    </source>
</evidence>
<reference evidence="2 3" key="1">
    <citation type="submission" date="2021-04" db="EMBL/GenBank/DDBJ databases">
        <authorList>
            <person name="Ivanova A."/>
        </authorList>
    </citation>
    <scope>NUCLEOTIDE SEQUENCE [LARGE SCALE GENOMIC DNA]</scope>
    <source>
        <strain evidence="2 3">G18</strain>
    </source>
</reference>
<accession>A0ABS5BSS9</accession>
<evidence type="ECO:0000313" key="2">
    <source>
        <dbReference type="EMBL" id="MBP3956472.1"/>
    </source>
</evidence>
<keyword evidence="1" id="KW-0812">Transmembrane</keyword>
<organism evidence="2 3">
    <name type="scientific">Gemmata palustris</name>
    <dbReference type="NCBI Taxonomy" id="2822762"/>
    <lineage>
        <taxon>Bacteria</taxon>
        <taxon>Pseudomonadati</taxon>
        <taxon>Planctomycetota</taxon>
        <taxon>Planctomycetia</taxon>
        <taxon>Gemmatales</taxon>
        <taxon>Gemmataceae</taxon>
        <taxon>Gemmata</taxon>
    </lineage>
</organism>
<keyword evidence="3" id="KW-1185">Reference proteome</keyword>
<name>A0ABS5BSS9_9BACT</name>
<protein>
    <recommendedName>
        <fullName evidence="4">Phage tail tape measure protein</fullName>
    </recommendedName>
</protein>
<comment type="caution">
    <text evidence="2">The sequence shown here is derived from an EMBL/GenBank/DDBJ whole genome shotgun (WGS) entry which is preliminary data.</text>
</comment>
<proteinExistence type="predicted"/>
<evidence type="ECO:0008006" key="4">
    <source>
        <dbReference type="Google" id="ProtNLM"/>
    </source>
</evidence>
<dbReference type="RefSeq" id="WP_210654627.1">
    <property type="nucleotide sequence ID" value="NZ_JAGKQQ010000001.1"/>
</dbReference>